<comment type="caution">
    <text evidence="2">The sequence shown here is derived from an EMBL/GenBank/DDBJ whole genome shotgun (WGS) entry which is preliminary data.</text>
</comment>
<feature type="region of interest" description="Disordered" evidence="1">
    <location>
        <begin position="1"/>
        <end position="75"/>
    </location>
</feature>
<proteinExistence type="predicted"/>
<feature type="compositionally biased region" description="Polar residues" evidence="1">
    <location>
        <begin position="16"/>
        <end position="25"/>
    </location>
</feature>
<keyword evidence="3" id="KW-1185">Reference proteome</keyword>
<accession>A0ABQ0YJ24</accession>
<dbReference type="Proteomes" id="UP000325466">
    <property type="component" value="Unassembled WGS sequence"/>
</dbReference>
<evidence type="ECO:0000313" key="3">
    <source>
        <dbReference type="Proteomes" id="UP000325466"/>
    </source>
</evidence>
<name>A0ABQ0YJ24_9NOCA</name>
<organism evidence="2 3">
    <name type="scientific">Rhodococcus aetherivorans</name>
    <dbReference type="NCBI Taxonomy" id="191292"/>
    <lineage>
        <taxon>Bacteria</taxon>
        <taxon>Bacillati</taxon>
        <taxon>Actinomycetota</taxon>
        <taxon>Actinomycetes</taxon>
        <taxon>Mycobacteriales</taxon>
        <taxon>Nocardiaceae</taxon>
        <taxon>Rhodococcus</taxon>
    </lineage>
</organism>
<protein>
    <submittedName>
        <fullName evidence="2">Uncharacterized protein</fullName>
    </submittedName>
</protein>
<evidence type="ECO:0000313" key="2">
    <source>
        <dbReference type="EMBL" id="GES36488.1"/>
    </source>
</evidence>
<gene>
    <name evidence="2" type="ORF">RAJCM14343_1740</name>
</gene>
<sequence>MTTRACGPGLKEGSPRVTTERTVASDTLPRRRHRRSPVGNIGQRPDHLSVLPIRMGRPDRTERNHDCGGDVVART</sequence>
<reference evidence="2 3" key="1">
    <citation type="journal article" date="2018" name="Biodegradation">
        <title>1,4-Dioxane degradation characteristics of Rhodococcus aetherivorans JCM 14343.</title>
        <authorList>
            <person name="Inoue D."/>
            <person name="Tsunoda T."/>
            <person name="Yamamoto N."/>
            <person name="Ike M."/>
            <person name="Sei K."/>
        </authorList>
    </citation>
    <scope>NUCLEOTIDE SEQUENCE [LARGE SCALE GENOMIC DNA]</scope>
    <source>
        <strain evidence="2 3">JCM 14343</strain>
    </source>
</reference>
<dbReference type="EMBL" id="BLAH01000067">
    <property type="protein sequence ID" value="GES36488.1"/>
    <property type="molecule type" value="Genomic_DNA"/>
</dbReference>
<evidence type="ECO:0000256" key="1">
    <source>
        <dbReference type="SAM" id="MobiDB-lite"/>
    </source>
</evidence>
<feature type="compositionally biased region" description="Basic and acidic residues" evidence="1">
    <location>
        <begin position="56"/>
        <end position="68"/>
    </location>
</feature>